<dbReference type="EMBL" id="KN818262">
    <property type="protein sequence ID" value="KIL63171.1"/>
    <property type="molecule type" value="Genomic_DNA"/>
</dbReference>
<accession>A0A0C2X1Z2</accession>
<reference evidence="1 2" key="1">
    <citation type="submission" date="2014-04" db="EMBL/GenBank/DDBJ databases">
        <title>Evolutionary Origins and Diversification of the Mycorrhizal Mutualists.</title>
        <authorList>
            <consortium name="DOE Joint Genome Institute"/>
            <consortium name="Mycorrhizal Genomics Consortium"/>
            <person name="Kohler A."/>
            <person name="Kuo A."/>
            <person name="Nagy L.G."/>
            <person name="Floudas D."/>
            <person name="Copeland A."/>
            <person name="Barry K.W."/>
            <person name="Cichocki N."/>
            <person name="Veneault-Fourrey C."/>
            <person name="LaButti K."/>
            <person name="Lindquist E.A."/>
            <person name="Lipzen A."/>
            <person name="Lundell T."/>
            <person name="Morin E."/>
            <person name="Murat C."/>
            <person name="Riley R."/>
            <person name="Ohm R."/>
            <person name="Sun H."/>
            <person name="Tunlid A."/>
            <person name="Henrissat B."/>
            <person name="Grigoriev I.V."/>
            <person name="Hibbett D.S."/>
            <person name="Martin F."/>
        </authorList>
    </citation>
    <scope>NUCLEOTIDE SEQUENCE [LARGE SCALE GENOMIC DNA]</scope>
    <source>
        <strain evidence="1 2">Koide BX008</strain>
    </source>
</reference>
<evidence type="ECO:0000313" key="2">
    <source>
        <dbReference type="Proteomes" id="UP000054549"/>
    </source>
</evidence>
<dbReference type="HOGENOM" id="CLU_1610320_0_0_1"/>
<name>A0A0C2X1Z2_AMAMK</name>
<dbReference type="Proteomes" id="UP000054549">
    <property type="component" value="Unassembled WGS sequence"/>
</dbReference>
<dbReference type="InParanoid" id="A0A0C2X1Z2"/>
<keyword evidence="2" id="KW-1185">Reference proteome</keyword>
<protein>
    <submittedName>
        <fullName evidence="1">Uncharacterized protein</fullName>
    </submittedName>
</protein>
<organism evidence="1 2">
    <name type="scientific">Amanita muscaria (strain Koide BX008)</name>
    <dbReference type="NCBI Taxonomy" id="946122"/>
    <lineage>
        <taxon>Eukaryota</taxon>
        <taxon>Fungi</taxon>
        <taxon>Dikarya</taxon>
        <taxon>Basidiomycota</taxon>
        <taxon>Agaricomycotina</taxon>
        <taxon>Agaricomycetes</taxon>
        <taxon>Agaricomycetidae</taxon>
        <taxon>Agaricales</taxon>
        <taxon>Pluteineae</taxon>
        <taxon>Amanitaceae</taxon>
        <taxon>Amanita</taxon>
    </lineage>
</organism>
<gene>
    <name evidence="1" type="ORF">M378DRAFT_729876</name>
</gene>
<dbReference type="AlphaFoldDB" id="A0A0C2X1Z2"/>
<evidence type="ECO:0000313" key="1">
    <source>
        <dbReference type="EMBL" id="KIL63171.1"/>
    </source>
</evidence>
<sequence>MTETDDIGPPGDSSSTQAPLIKESGIDRLRLQSLHIAHGTLGTDPTIIFAHDSVCPFNVTHLRTYQIHAESADGWIRHQEFISHVSHSLETLEIDFSNIEAQSFGDGVLPPLDCCQLDNLKQLHVQTSYTVDRFALQSCVSLLRLFPVNINCKLSLYGALSAQNV</sequence>
<proteinExistence type="predicted"/>